<accession>A0ABR8M7T3</accession>
<proteinExistence type="predicted"/>
<dbReference type="SUPFAM" id="SSF143422">
    <property type="entry name" value="Transposase IS200-like"/>
    <property type="match status" value="1"/>
</dbReference>
<evidence type="ECO:0000313" key="2">
    <source>
        <dbReference type="EMBL" id="MBD3906378.1"/>
    </source>
</evidence>
<sequence length="200" mass="24235">MTMKIRESHLEPDRFYHIFNRGVNSKLAFLNNENFNFFLRKAKVYLIPYFEIYAYCLMPNHFHFILKTKSEINYSSNFKKEGLHSEECFYSKVLSKFINSYTQSFNKVYQRTGSVFESPFKRILVDSEDYLRNLIVYIHQNPHNFKEYKFSSYLAIISESETNIERDKVLELFDDRRNFIECHQNEDLNLNINFVKDFQL</sequence>
<dbReference type="PANTHER" id="PTHR34322:SF2">
    <property type="entry name" value="TRANSPOSASE IS200-LIKE DOMAIN-CONTAINING PROTEIN"/>
    <property type="match status" value="1"/>
</dbReference>
<feature type="domain" description="Transposase IS200-like" evidence="1">
    <location>
        <begin position="11"/>
        <end position="141"/>
    </location>
</feature>
<dbReference type="Proteomes" id="UP000603715">
    <property type="component" value="Unassembled WGS sequence"/>
</dbReference>
<keyword evidence="3" id="KW-1185">Reference proteome</keyword>
<dbReference type="EMBL" id="JACXXP010000030">
    <property type="protein sequence ID" value="MBD3906378.1"/>
    <property type="molecule type" value="Genomic_DNA"/>
</dbReference>
<protein>
    <recommendedName>
        <fullName evidence="1">Transposase IS200-like domain-containing protein</fullName>
    </recommendedName>
</protein>
<dbReference type="Gene3D" id="3.30.70.1290">
    <property type="entry name" value="Transposase IS200-like"/>
    <property type="match status" value="1"/>
</dbReference>
<gene>
    <name evidence="2" type="ORF">IEW27_17485</name>
</gene>
<reference evidence="3" key="1">
    <citation type="submission" date="2023-07" db="EMBL/GenBank/DDBJ databases">
        <title>Description of novel Chryseobacterium sp. strain C-2.</title>
        <authorList>
            <person name="Saticioglu I.B."/>
        </authorList>
    </citation>
    <scope>NUCLEOTIDE SEQUENCE [LARGE SCALE GENOMIC DNA]</scope>
    <source>
        <strain evidence="3">C-2</strain>
    </source>
</reference>
<dbReference type="InterPro" id="IPR002686">
    <property type="entry name" value="Transposase_17"/>
</dbReference>
<name>A0ABR8M7T3_9FLAO</name>
<dbReference type="SMART" id="SM01321">
    <property type="entry name" value="Y1_Tnp"/>
    <property type="match status" value="1"/>
</dbReference>
<dbReference type="PANTHER" id="PTHR34322">
    <property type="entry name" value="TRANSPOSASE, Y1_TNP DOMAIN-CONTAINING"/>
    <property type="match status" value="1"/>
</dbReference>
<dbReference type="InterPro" id="IPR036515">
    <property type="entry name" value="Transposase_17_sf"/>
</dbReference>
<evidence type="ECO:0000259" key="1">
    <source>
        <dbReference type="SMART" id="SM01321"/>
    </source>
</evidence>
<evidence type="ECO:0000313" key="3">
    <source>
        <dbReference type="Proteomes" id="UP000603715"/>
    </source>
</evidence>
<comment type="caution">
    <text evidence="2">The sequence shown here is derived from an EMBL/GenBank/DDBJ whole genome shotgun (WGS) entry which is preliminary data.</text>
</comment>
<organism evidence="2 3">
    <name type="scientific">Chryseobacterium muglaense</name>
    <dbReference type="NCBI Taxonomy" id="2893752"/>
    <lineage>
        <taxon>Bacteria</taxon>
        <taxon>Pseudomonadati</taxon>
        <taxon>Bacteroidota</taxon>
        <taxon>Flavobacteriia</taxon>
        <taxon>Flavobacteriales</taxon>
        <taxon>Weeksellaceae</taxon>
        <taxon>Chryseobacterium group</taxon>
        <taxon>Chryseobacterium</taxon>
    </lineage>
</organism>